<dbReference type="RefSeq" id="WP_003686109.1">
    <property type="nucleotide sequence ID" value="NZ_CALYNE010000089.1"/>
</dbReference>
<proteinExistence type="predicted"/>
<dbReference type="Pfam" id="PF01458">
    <property type="entry name" value="SUFBD_core"/>
    <property type="match status" value="1"/>
</dbReference>
<protein>
    <recommendedName>
        <fullName evidence="1">SUF system FeS cluster assembly SufBD core domain-containing protein</fullName>
    </recommendedName>
</protein>
<dbReference type="Proteomes" id="UP000185427">
    <property type="component" value="Chromosome"/>
</dbReference>
<dbReference type="AlphaFoldDB" id="A0A0F4HF01"/>
<dbReference type="PATRIC" id="fig|1613.32.peg.295"/>
<dbReference type="GO" id="GO:0016226">
    <property type="term" value="P:iron-sulfur cluster assembly"/>
    <property type="evidence" value="ECO:0007669"/>
    <property type="project" value="InterPro"/>
</dbReference>
<accession>A0A0F4HF01</accession>
<gene>
    <name evidence="2" type="ORF">BUW47_08210</name>
</gene>
<dbReference type="InterPro" id="IPR000825">
    <property type="entry name" value="SUF_FeS_clus_asmbl_SufBD_core"/>
</dbReference>
<dbReference type="EMBL" id="CP019030">
    <property type="protein sequence ID" value="APU46385.1"/>
    <property type="molecule type" value="Genomic_DNA"/>
</dbReference>
<dbReference type="OrthoDB" id="2318601at2"/>
<dbReference type="InterPro" id="IPR037284">
    <property type="entry name" value="SUF_FeS_clus_asmbl_SufBD_sf"/>
</dbReference>
<evidence type="ECO:0000313" key="3">
    <source>
        <dbReference type="Proteomes" id="UP000185427"/>
    </source>
</evidence>
<organism evidence="2 3">
    <name type="scientific">Limosilactobacillus fermentum</name>
    <name type="common">Lactobacillus fermentum</name>
    <dbReference type="NCBI Taxonomy" id="1613"/>
    <lineage>
        <taxon>Bacteria</taxon>
        <taxon>Bacillati</taxon>
        <taxon>Bacillota</taxon>
        <taxon>Bacilli</taxon>
        <taxon>Lactobacillales</taxon>
        <taxon>Lactobacillaceae</taxon>
        <taxon>Limosilactobacillus</taxon>
    </lineage>
</organism>
<feature type="domain" description="SUF system FeS cluster assembly SufBD core" evidence="1">
    <location>
        <begin position="133"/>
        <end position="257"/>
    </location>
</feature>
<dbReference type="SUPFAM" id="SSF101960">
    <property type="entry name" value="Stabilizer of iron transporter SufD"/>
    <property type="match status" value="1"/>
</dbReference>
<sequence length="290" mass="31436">MNDELIALVERASAQTAPWLGQKRQLALRLFDRLAAGAPALLADWQTDPDLGVEQGTSRGVGDLVEQPLLNVAPQFSELLQENLMEKALAWQGNQENAAHLALLNGGRFLYVPDGTERPAPVVLAGEHSHPNVHDLILVGAGATVTIIDDQPMATTKPSFHATELLLGERAHVNFYQLSDFGARVSRQVVACYQAQSSQLAVTTVLGSHPAQVTRLTNWLDGQGAQADYQLLSLVDEDSFPQIEPHFKTAGPAAEVQFSQRAFADPTALVKALAATAPRIMVDRVSQRFH</sequence>
<reference evidence="2 3" key="1">
    <citation type="submission" date="2016-12" db="EMBL/GenBank/DDBJ databases">
        <title>Complete Genome Sequence of Lactobacillus fermentum Strain SNUV175, a Probiotic for Treatment of Bacterial Vaginosis.</title>
        <authorList>
            <person name="Lee S."/>
            <person name="You H.J."/>
            <person name="Kwon B."/>
            <person name="Ko G."/>
        </authorList>
    </citation>
    <scope>NUCLEOTIDE SEQUENCE [LARGE SCALE GENOMIC DNA]</scope>
    <source>
        <strain evidence="2 3">SNUV175</strain>
    </source>
</reference>
<evidence type="ECO:0000313" key="2">
    <source>
        <dbReference type="EMBL" id="APU46385.1"/>
    </source>
</evidence>
<evidence type="ECO:0000259" key="1">
    <source>
        <dbReference type="Pfam" id="PF01458"/>
    </source>
</evidence>
<name>A0A0F4HF01_LIMFE</name>